<dbReference type="OrthoDB" id="5365311at2"/>
<evidence type="ECO:0000313" key="3">
    <source>
        <dbReference type="EMBL" id="BBO69076.1"/>
    </source>
</evidence>
<proteinExistence type="inferred from homology"/>
<dbReference type="GO" id="GO:0016836">
    <property type="term" value="F:hydro-lyase activity"/>
    <property type="evidence" value="ECO:0007669"/>
    <property type="project" value="UniProtKB-ARBA"/>
</dbReference>
<evidence type="ECO:0000256" key="2">
    <source>
        <dbReference type="ARBA" id="ARBA00023239"/>
    </source>
</evidence>
<dbReference type="InterPro" id="IPR001753">
    <property type="entry name" value="Enoyl-CoA_hydra/iso"/>
</dbReference>
<dbReference type="FunFam" id="1.10.12.10:FF:000001">
    <property type="entry name" value="Probable enoyl-CoA hydratase, mitochondrial"/>
    <property type="match status" value="1"/>
</dbReference>
<dbReference type="InterPro" id="IPR051683">
    <property type="entry name" value="Enoyl-CoA_Hydratase/Isomerase"/>
</dbReference>
<dbReference type="AlphaFoldDB" id="A0A5K7YIT9"/>
<dbReference type="Proteomes" id="UP000427906">
    <property type="component" value="Chromosome"/>
</dbReference>
<dbReference type="EMBL" id="AP021874">
    <property type="protein sequence ID" value="BBO69076.1"/>
    <property type="molecule type" value="Genomic_DNA"/>
</dbReference>
<dbReference type="InterPro" id="IPR029045">
    <property type="entry name" value="ClpP/crotonase-like_dom_sf"/>
</dbReference>
<dbReference type="Pfam" id="PF00378">
    <property type="entry name" value="ECH_1"/>
    <property type="match status" value="1"/>
</dbReference>
<dbReference type="GO" id="GO:0008300">
    <property type="term" value="P:isoprenoid catabolic process"/>
    <property type="evidence" value="ECO:0007669"/>
    <property type="project" value="TreeGrafter"/>
</dbReference>
<dbReference type="Gene3D" id="3.90.226.10">
    <property type="entry name" value="2-enoyl-CoA Hydratase, Chain A, domain 1"/>
    <property type="match status" value="1"/>
</dbReference>
<protein>
    <submittedName>
        <fullName evidence="3">Enoyl-CoA hydratase</fullName>
    </submittedName>
</protein>
<dbReference type="SUPFAM" id="SSF52096">
    <property type="entry name" value="ClpP/crotonase"/>
    <property type="match status" value="1"/>
</dbReference>
<dbReference type="RefSeq" id="WP_155317157.1">
    <property type="nucleotide sequence ID" value="NZ_AP021874.1"/>
</dbReference>
<reference evidence="3 4" key="1">
    <citation type="submission" date="2019-11" db="EMBL/GenBank/DDBJ databases">
        <title>Comparative genomics of hydrocarbon-degrading Desulfosarcina strains.</title>
        <authorList>
            <person name="Watanabe M."/>
            <person name="Kojima H."/>
            <person name="Fukui M."/>
        </authorList>
    </citation>
    <scope>NUCLEOTIDE SEQUENCE [LARGE SCALE GENOMIC DNA]</scope>
    <source>
        <strain evidence="3 4">PL12</strain>
    </source>
</reference>
<evidence type="ECO:0000313" key="4">
    <source>
        <dbReference type="Proteomes" id="UP000427906"/>
    </source>
</evidence>
<name>A0A5K7YIT9_9BACT</name>
<keyword evidence="4" id="KW-1185">Reference proteome</keyword>
<evidence type="ECO:0000256" key="1">
    <source>
        <dbReference type="ARBA" id="ARBA00005254"/>
    </source>
</evidence>
<organism evidence="3 4">
    <name type="scientific">Desulfosarcina alkanivorans</name>
    <dbReference type="NCBI Taxonomy" id="571177"/>
    <lineage>
        <taxon>Bacteria</taxon>
        <taxon>Pseudomonadati</taxon>
        <taxon>Thermodesulfobacteriota</taxon>
        <taxon>Desulfobacteria</taxon>
        <taxon>Desulfobacterales</taxon>
        <taxon>Desulfosarcinaceae</taxon>
        <taxon>Desulfosarcina</taxon>
    </lineage>
</organism>
<comment type="similarity">
    <text evidence="1">Belongs to the enoyl-CoA hydratase/isomerase family.</text>
</comment>
<dbReference type="PANTHER" id="PTHR42964">
    <property type="entry name" value="ENOYL-COA HYDRATASE"/>
    <property type="match status" value="1"/>
</dbReference>
<keyword evidence="2" id="KW-0456">Lyase</keyword>
<dbReference type="PANTHER" id="PTHR42964:SF1">
    <property type="entry name" value="POLYKETIDE BIOSYNTHESIS ENOYL-COA HYDRATASE PKSH-RELATED"/>
    <property type="match status" value="1"/>
</dbReference>
<dbReference type="CDD" id="cd06558">
    <property type="entry name" value="crotonase-like"/>
    <property type="match status" value="1"/>
</dbReference>
<gene>
    <name evidence="3" type="ORF">DSCA_30060</name>
</gene>
<dbReference type="KEGG" id="dalk:DSCA_30060"/>
<sequence length="258" mass="27483">MAENVIVDVGEDFIGEITLNRADSLNTFTLDLASELDAAFLQLDADPSVRVVILKGAGKAFCAGIDVGDFFGKSTMAYREWIASMETPLVTISRMKKPVIAQVHGVAAANGAGLVAAADLAIVADNARMGLTAINVGLNCVGPVIPVTRSVGRKRAMELLLYGELIKAPAALDMGLINKVVPADDLAVEARRWAAVLAAKSPVAVQIAKSAFYSAADLSYDKAFDYMNEAFARLCSSEDAKEGVSAFLEKRQPTWREK</sequence>
<accession>A0A5K7YIT9</accession>